<feature type="domain" description="ABC transporter" evidence="8">
    <location>
        <begin position="338"/>
        <end position="573"/>
    </location>
</feature>
<dbReference type="GO" id="GO:0005886">
    <property type="term" value="C:plasma membrane"/>
    <property type="evidence" value="ECO:0007669"/>
    <property type="project" value="UniProtKB-SubCell"/>
</dbReference>
<keyword evidence="6 7" id="KW-0472">Membrane</keyword>
<feature type="transmembrane region" description="Helical" evidence="7">
    <location>
        <begin position="163"/>
        <end position="181"/>
    </location>
</feature>
<dbReference type="InterPro" id="IPR011527">
    <property type="entry name" value="ABC1_TM_dom"/>
</dbReference>
<dbReference type="GO" id="GO:0005524">
    <property type="term" value="F:ATP binding"/>
    <property type="evidence" value="ECO:0007669"/>
    <property type="project" value="UniProtKB-KW"/>
</dbReference>
<evidence type="ECO:0000256" key="2">
    <source>
        <dbReference type="ARBA" id="ARBA00022692"/>
    </source>
</evidence>
<reference evidence="11" key="1">
    <citation type="submission" date="2017-09" db="EMBL/GenBank/DDBJ databases">
        <title>Depth-based differentiation of microbial function through sediment-hosted aquifers and enrichment of novel symbionts in the deep terrestrial subsurface.</title>
        <authorList>
            <person name="Probst A.J."/>
            <person name="Ladd B."/>
            <person name="Jarett J.K."/>
            <person name="Geller-Mcgrath D.E."/>
            <person name="Sieber C.M.K."/>
            <person name="Emerson J.B."/>
            <person name="Anantharaman K."/>
            <person name="Thomas B.C."/>
            <person name="Malmstrom R."/>
            <person name="Stieglmeier M."/>
            <person name="Klingl A."/>
            <person name="Woyke T."/>
            <person name="Ryan C.M."/>
            <person name="Banfield J.F."/>
        </authorList>
    </citation>
    <scope>NUCLEOTIDE SEQUENCE [LARGE SCALE GENOMIC DNA]</scope>
</reference>
<dbReference type="InterPro" id="IPR039421">
    <property type="entry name" value="Type_1_exporter"/>
</dbReference>
<keyword evidence="4" id="KW-0067">ATP-binding</keyword>
<dbReference type="PROSITE" id="PS00211">
    <property type="entry name" value="ABC_TRANSPORTER_1"/>
    <property type="match status" value="1"/>
</dbReference>
<sequence>MRTFWKNLWQLVSPSQNKIKGLIFLLAFYELIKLVSPFLLKIIIDTLTLSGIAELKLLLWLVAGMLAVEEFQSFIGWITNRLIMKVILDVEYYLPISAQKKMMFLPLGYHERENTGNKITKVQRGVEHITNLIENLFWEILPTCLQLIITIIALFFIDWRFSISFFIFFPVFFYLTYRANFKLKSRRQEMHQKWEEASGKMAQSIMNINAVQSFVQEQRETEEYKGIRDTILTNESYVWNKVMNFVATRDFLINSGRMTTLVMGIWFVYSGLTTIGTLVFVFTISEKAFFSMFRLSRFYDRIEHSLEPVERFINLAKEEPEIKNPARGLKPKNINGEVEFKDVTFAYEQGHINALENVSLKIAAGTINAFVGPSGGGKTTIARLIYRHYDPQTGKILLDGRDLREYDLYHFRRAIAIVPQEVEIFNASVRDNISYANPRASFGEIKRAARAANAEEFIDNLKEDYDTLAGERGIKLSGGQRQRIGIARAILANPKILIFDEATSNLDSQSERLIQEAMERVSERRTVIIIAHRFSTIRHADQIFVLDRGELVEQGSHGELSDVQGGLYAKLLKLQSRGDVD</sequence>
<comment type="caution">
    <text evidence="10">The sequence shown here is derived from an EMBL/GenBank/DDBJ whole genome shotgun (WGS) entry which is preliminary data.</text>
</comment>
<dbReference type="Proteomes" id="UP000228626">
    <property type="component" value="Unassembled WGS sequence"/>
</dbReference>
<feature type="domain" description="ABC transmembrane type-1" evidence="9">
    <location>
        <begin position="21"/>
        <end position="304"/>
    </location>
</feature>
<keyword evidence="5 7" id="KW-1133">Transmembrane helix</keyword>
<evidence type="ECO:0000256" key="5">
    <source>
        <dbReference type="ARBA" id="ARBA00022989"/>
    </source>
</evidence>
<dbReference type="InterPro" id="IPR003439">
    <property type="entry name" value="ABC_transporter-like_ATP-bd"/>
</dbReference>
<dbReference type="PROSITE" id="PS50893">
    <property type="entry name" value="ABC_TRANSPORTER_2"/>
    <property type="match status" value="1"/>
</dbReference>
<dbReference type="FunFam" id="3.40.50.300:FF:000218">
    <property type="entry name" value="Multidrug ABC transporter ATP-binding protein"/>
    <property type="match status" value="1"/>
</dbReference>
<feature type="transmembrane region" description="Helical" evidence="7">
    <location>
        <begin position="21"/>
        <end position="44"/>
    </location>
</feature>
<evidence type="ECO:0000259" key="8">
    <source>
        <dbReference type="PROSITE" id="PS50893"/>
    </source>
</evidence>
<feature type="transmembrane region" description="Helical" evidence="7">
    <location>
        <begin position="136"/>
        <end position="157"/>
    </location>
</feature>
<dbReference type="SMART" id="SM00382">
    <property type="entry name" value="AAA"/>
    <property type="match status" value="1"/>
</dbReference>
<evidence type="ECO:0000256" key="4">
    <source>
        <dbReference type="ARBA" id="ARBA00022840"/>
    </source>
</evidence>
<evidence type="ECO:0000313" key="10">
    <source>
        <dbReference type="EMBL" id="PIR92993.1"/>
    </source>
</evidence>
<dbReference type="SUPFAM" id="SSF52540">
    <property type="entry name" value="P-loop containing nucleoside triphosphate hydrolases"/>
    <property type="match status" value="1"/>
</dbReference>
<dbReference type="CDD" id="cd07346">
    <property type="entry name" value="ABC_6TM_exporters"/>
    <property type="match status" value="1"/>
</dbReference>
<dbReference type="Gene3D" id="3.40.50.300">
    <property type="entry name" value="P-loop containing nucleotide triphosphate hydrolases"/>
    <property type="match status" value="1"/>
</dbReference>
<comment type="subcellular location">
    <subcellularLocation>
        <location evidence="1">Cell membrane</location>
        <topology evidence="1">Multi-pass membrane protein</topology>
    </subcellularLocation>
</comment>
<dbReference type="InterPro" id="IPR036640">
    <property type="entry name" value="ABC1_TM_sf"/>
</dbReference>
<name>A0A2H0V1L6_9BACT</name>
<organism evidence="10 11">
    <name type="scientific">Candidatus Falkowbacteria bacterium CG10_big_fil_rev_8_21_14_0_10_43_10</name>
    <dbReference type="NCBI Taxonomy" id="1974567"/>
    <lineage>
        <taxon>Bacteria</taxon>
        <taxon>Candidatus Falkowiibacteriota</taxon>
    </lineage>
</organism>
<dbReference type="InterPro" id="IPR003593">
    <property type="entry name" value="AAA+_ATPase"/>
</dbReference>
<dbReference type="InterPro" id="IPR027417">
    <property type="entry name" value="P-loop_NTPase"/>
</dbReference>
<dbReference type="InterPro" id="IPR017871">
    <property type="entry name" value="ABC_transporter-like_CS"/>
</dbReference>
<protein>
    <recommendedName>
        <fullName evidence="12">ABC transporter ATP-binding protein</fullName>
    </recommendedName>
</protein>
<dbReference type="AlphaFoldDB" id="A0A2H0V1L6"/>
<dbReference type="PANTHER" id="PTHR24221:SF646">
    <property type="entry name" value="HAEMOLYSIN SECRETION ATP-BINDING PROTEIN"/>
    <property type="match status" value="1"/>
</dbReference>
<dbReference type="PANTHER" id="PTHR24221">
    <property type="entry name" value="ATP-BINDING CASSETTE SUB-FAMILY B"/>
    <property type="match status" value="1"/>
</dbReference>
<feature type="transmembrane region" description="Helical" evidence="7">
    <location>
        <begin position="56"/>
        <end position="78"/>
    </location>
</feature>
<dbReference type="Pfam" id="PF00005">
    <property type="entry name" value="ABC_tran"/>
    <property type="match status" value="1"/>
</dbReference>
<accession>A0A2H0V1L6</accession>
<dbReference type="GO" id="GO:0016887">
    <property type="term" value="F:ATP hydrolysis activity"/>
    <property type="evidence" value="ECO:0007669"/>
    <property type="project" value="InterPro"/>
</dbReference>
<dbReference type="Pfam" id="PF00664">
    <property type="entry name" value="ABC_membrane"/>
    <property type="match status" value="1"/>
</dbReference>
<dbReference type="SUPFAM" id="SSF90123">
    <property type="entry name" value="ABC transporter transmembrane region"/>
    <property type="match status" value="1"/>
</dbReference>
<evidence type="ECO:0000256" key="3">
    <source>
        <dbReference type="ARBA" id="ARBA00022741"/>
    </source>
</evidence>
<keyword evidence="2 7" id="KW-0812">Transmembrane</keyword>
<keyword evidence="3" id="KW-0547">Nucleotide-binding</keyword>
<dbReference type="EMBL" id="PFAR01000038">
    <property type="protein sequence ID" value="PIR92993.1"/>
    <property type="molecule type" value="Genomic_DNA"/>
</dbReference>
<evidence type="ECO:0008006" key="12">
    <source>
        <dbReference type="Google" id="ProtNLM"/>
    </source>
</evidence>
<dbReference type="Gene3D" id="1.20.1560.10">
    <property type="entry name" value="ABC transporter type 1, transmembrane domain"/>
    <property type="match status" value="1"/>
</dbReference>
<feature type="transmembrane region" description="Helical" evidence="7">
    <location>
        <begin position="261"/>
        <end position="284"/>
    </location>
</feature>
<evidence type="ECO:0000256" key="6">
    <source>
        <dbReference type="ARBA" id="ARBA00023136"/>
    </source>
</evidence>
<dbReference type="GO" id="GO:0140359">
    <property type="term" value="F:ABC-type transporter activity"/>
    <property type="evidence" value="ECO:0007669"/>
    <property type="project" value="InterPro"/>
</dbReference>
<dbReference type="PROSITE" id="PS50929">
    <property type="entry name" value="ABC_TM1F"/>
    <property type="match status" value="1"/>
</dbReference>
<evidence type="ECO:0000256" key="7">
    <source>
        <dbReference type="SAM" id="Phobius"/>
    </source>
</evidence>
<dbReference type="GO" id="GO:0034040">
    <property type="term" value="F:ATPase-coupled lipid transmembrane transporter activity"/>
    <property type="evidence" value="ECO:0007669"/>
    <property type="project" value="TreeGrafter"/>
</dbReference>
<evidence type="ECO:0000259" key="9">
    <source>
        <dbReference type="PROSITE" id="PS50929"/>
    </source>
</evidence>
<evidence type="ECO:0000313" key="11">
    <source>
        <dbReference type="Proteomes" id="UP000228626"/>
    </source>
</evidence>
<evidence type="ECO:0000256" key="1">
    <source>
        <dbReference type="ARBA" id="ARBA00004651"/>
    </source>
</evidence>
<proteinExistence type="predicted"/>
<gene>
    <name evidence="10" type="ORF">COT99_03165</name>
</gene>